<evidence type="ECO:0000313" key="8">
    <source>
        <dbReference type="EMBL" id="OXE32946.1"/>
    </source>
</evidence>
<dbReference type="InterPro" id="IPR050861">
    <property type="entry name" value="Dihydroxyacetone_Kinase"/>
</dbReference>
<dbReference type="NCBIfam" id="TIGR02363">
    <property type="entry name" value="dhaK1"/>
    <property type="match status" value="1"/>
</dbReference>
<gene>
    <name evidence="8" type="ORF">CA163_10110</name>
</gene>
<dbReference type="SUPFAM" id="SSF82549">
    <property type="entry name" value="DAK1/DegV-like"/>
    <property type="match status" value="1"/>
</dbReference>
<protein>
    <recommendedName>
        <fullName evidence="3">phosphoenolpyruvate--glycerone phosphotransferase</fullName>
        <ecNumber evidence="3">2.7.1.121</ecNumber>
    </recommendedName>
</protein>
<evidence type="ECO:0000313" key="9">
    <source>
        <dbReference type="Proteomes" id="UP000214596"/>
    </source>
</evidence>
<dbReference type="RefSeq" id="WP_005453793.1">
    <property type="nucleotide sequence ID" value="NZ_CAMFGX010000002.1"/>
</dbReference>
<dbReference type="GO" id="GO:0047324">
    <property type="term" value="F:phosphoenolpyruvate-glycerone phosphotransferase activity"/>
    <property type="evidence" value="ECO:0007669"/>
    <property type="project" value="UniProtKB-EC"/>
</dbReference>
<dbReference type="GO" id="GO:0005829">
    <property type="term" value="C:cytosol"/>
    <property type="evidence" value="ECO:0007669"/>
    <property type="project" value="TreeGrafter"/>
</dbReference>
<comment type="catalytic activity">
    <reaction evidence="1">
        <text>dihydroxyacetone + phosphoenolpyruvate = dihydroxyacetone phosphate + pyruvate</text>
        <dbReference type="Rhea" id="RHEA:18381"/>
        <dbReference type="ChEBI" id="CHEBI:15361"/>
        <dbReference type="ChEBI" id="CHEBI:16016"/>
        <dbReference type="ChEBI" id="CHEBI:57642"/>
        <dbReference type="ChEBI" id="CHEBI:58702"/>
        <dbReference type="EC" id="2.7.1.121"/>
    </reaction>
</comment>
<sequence length="352" mass="38457">MKKLINQVDDVVLQQMEGLALSRPELKANYEPRYMWHEETPGQVALVSGGGCGHEPLHAGFIGKGMLTGACPGEVFTSPTPDQMYECGNQVNTGEGVLFIIKNYTGDVLNFETAVELLHTDGIKVGAVLVDDDVAVKDSLYTAGRRGVAGTVLVEKLVGAAANKGYSLEQCEALARRVNNHCRSFGVALNACVVPAAGKPSFVLEDDEVEFGVGIHGEPGIKRVKYTDADMLVDEMFAEVAENTPYQRTLRIWNRDEGEWDEVESSIEPFAAEHDYIVMVNGMGGTPISELYGVYRRLAHNCEQAGFRIVRNMVGNFCTSLDMEGVSITLLKADKEMLELFDAPVDTAAIKW</sequence>
<dbReference type="GO" id="GO:0004371">
    <property type="term" value="F:glycerone kinase activity"/>
    <property type="evidence" value="ECO:0007669"/>
    <property type="project" value="InterPro"/>
</dbReference>
<evidence type="ECO:0000256" key="2">
    <source>
        <dbReference type="ARBA" id="ARBA00004745"/>
    </source>
</evidence>
<dbReference type="Gene3D" id="3.40.50.10440">
    <property type="entry name" value="Dihydroxyacetone kinase, domain 1"/>
    <property type="match status" value="1"/>
</dbReference>
<keyword evidence="6" id="KW-0319">Glycerol metabolism</keyword>
<organism evidence="8 9">
    <name type="scientific">Vibrio parahaemolyticus</name>
    <dbReference type="NCBI Taxonomy" id="670"/>
    <lineage>
        <taxon>Bacteria</taxon>
        <taxon>Pseudomonadati</taxon>
        <taxon>Pseudomonadota</taxon>
        <taxon>Gammaproteobacteria</taxon>
        <taxon>Vibrionales</taxon>
        <taxon>Vibrionaceae</taxon>
        <taxon>Vibrio</taxon>
    </lineage>
</organism>
<dbReference type="GO" id="GO:0019563">
    <property type="term" value="P:glycerol catabolic process"/>
    <property type="evidence" value="ECO:0007669"/>
    <property type="project" value="TreeGrafter"/>
</dbReference>
<proteinExistence type="predicted"/>
<keyword evidence="4" id="KW-0808">Transferase</keyword>
<dbReference type="Pfam" id="PF02733">
    <property type="entry name" value="Dak1"/>
    <property type="match status" value="1"/>
</dbReference>
<evidence type="ECO:0000259" key="7">
    <source>
        <dbReference type="PROSITE" id="PS51481"/>
    </source>
</evidence>
<comment type="caution">
    <text evidence="8">The sequence shown here is derived from an EMBL/GenBank/DDBJ whole genome shotgun (WGS) entry which is preliminary data.</text>
</comment>
<evidence type="ECO:0000256" key="3">
    <source>
        <dbReference type="ARBA" id="ARBA00012095"/>
    </source>
</evidence>
<dbReference type="PROSITE" id="PS51481">
    <property type="entry name" value="DHAK"/>
    <property type="match status" value="1"/>
</dbReference>
<dbReference type="GeneID" id="1187831"/>
<dbReference type="FunFam" id="3.40.50.10440:FF:000001">
    <property type="entry name" value="Dihydroxyacetone kinase, DhaK subunit"/>
    <property type="match status" value="1"/>
</dbReference>
<dbReference type="Proteomes" id="UP000214596">
    <property type="component" value="Unassembled WGS sequence"/>
</dbReference>
<dbReference type="OMA" id="MLSAACP"/>
<keyword evidence="5 8" id="KW-0418">Kinase</keyword>
<comment type="pathway">
    <text evidence="2">Polyol metabolism; glycerol degradation.</text>
</comment>
<dbReference type="Gene3D" id="3.30.1180.20">
    <property type="entry name" value="Dihydroxyacetone kinase, domain 2"/>
    <property type="match status" value="1"/>
</dbReference>
<dbReference type="EMBL" id="NIXT01000469">
    <property type="protein sequence ID" value="OXE32946.1"/>
    <property type="molecule type" value="Genomic_DNA"/>
</dbReference>
<evidence type="ECO:0000256" key="4">
    <source>
        <dbReference type="ARBA" id="ARBA00022679"/>
    </source>
</evidence>
<feature type="domain" description="DhaK" evidence="7">
    <location>
        <begin position="7"/>
        <end position="352"/>
    </location>
</feature>
<evidence type="ECO:0000256" key="1">
    <source>
        <dbReference type="ARBA" id="ARBA00001113"/>
    </source>
</evidence>
<evidence type="ECO:0000256" key="6">
    <source>
        <dbReference type="ARBA" id="ARBA00022798"/>
    </source>
</evidence>
<dbReference type="PANTHER" id="PTHR28629">
    <property type="entry name" value="TRIOKINASE/FMN CYCLASE"/>
    <property type="match status" value="1"/>
</dbReference>
<reference evidence="8 9" key="1">
    <citation type="journal article" date="2017" name="Appl. Environ. Microbiol.">
        <title>Parallel evolution of two clades of a major Atlantic endemic Vibrio parahaemolyticus pathogen lineage by independent acquisition of related pathogenicity islands.</title>
        <authorList>
            <person name="Xu F."/>
            <person name="Gonzalez-Escalona N."/>
            <person name="Drees K.P."/>
            <person name="Sebra R.P."/>
            <person name="Cooper V.S."/>
            <person name="Jones S.H."/>
            <person name="Whistler C.A."/>
        </authorList>
    </citation>
    <scope>NUCLEOTIDE SEQUENCE [LARGE SCALE GENOMIC DNA]</scope>
    <source>
        <strain evidence="8 9">MAVP-3</strain>
    </source>
</reference>
<dbReference type="STRING" id="670.ACZ92_15065"/>
<dbReference type="EC" id="2.7.1.121" evidence="3"/>
<name>A0A072GHY3_VIBPH</name>
<dbReference type="AlphaFoldDB" id="A0A072GHY3"/>
<dbReference type="InterPro" id="IPR012736">
    <property type="entry name" value="DhaK_1"/>
</dbReference>
<evidence type="ECO:0000256" key="5">
    <source>
        <dbReference type="ARBA" id="ARBA00022777"/>
    </source>
</evidence>
<dbReference type="PANTHER" id="PTHR28629:SF4">
    <property type="entry name" value="TRIOKINASE_FMN CYCLASE"/>
    <property type="match status" value="1"/>
</dbReference>
<dbReference type="InterPro" id="IPR004006">
    <property type="entry name" value="DhaK_dom"/>
</dbReference>
<dbReference type="FunFam" id="3.30.1180.20:FF:000002">
    <property type="entry name" value="Dihydroxyacetone kinase subunit DhaK"/>
    <property type="match status" value="1"/>
</dbReference>
<accession>A0A072GHY3</accession>
<dbReference type="OrthoDB" id="9806345at2"/>